<dbReference type="OrthoDB" id="6604018at2759"/>
<dbReference type="Proteomes" id="UP000812966">
    <property type="component" value="Unassembled WGS sequence"/>
</dbReference>
<dbReference type="GO" id="GO:0097250">
    <property type="term" value="P:mitochondrial respirasome assembly"/>
    <property type="evidence" value="ECO:0007669"/>
    <property type="project" value="TreeGrafter"/>
</dbReference>
<keyword evidence="10" id="KW-1185">Reference proteome</keyword>
<accession>A0A8K0JQJ9</accession>
<dbReference type="AlphaFoldDB" id="A0A8K0JQJ9"/>
<evidence type="ECO:0000256" key="7">
    <source>
        <dbReference type="SAM" id="Phobius"/>
    </source>
</evidence>
<evidence type="ECO:0000256" key="5">
    <source>
        <dbReference type="ARBA" id="ARBA00023136"/>
    </source>
</evidence>
<proteinExistence type="predicted"/>
<dbReference type="EMBL" id="JABELV010000021">
    <property type="protein sequence ID" value="KAG7563052.1"/>
    <property type="molecule type" value="Genomic_DNA"/>
</dbReference>
<dbReference type="Pfam" id="PF04588">
    <property type="entry name" value="HIG_1_N"/>
    <property type="match status" value="1"/>
</dbReference>
<keyword evidence="5 7" id="KW-0472">Membrane</keyword>
<reference evidence="9" key="1">
    <citation type="submission" date="2020-04" db="EMBL/GenBank/DDBJ databases">
        <title>Analysis of mating type loci in Filobasidium floriforme.</title>
        <authorList>
            <person name="Nowrousian M."/>
        </authorList>
    </citation>
    <scope>NUCLEOTIDE SEQUENCE</scope>
    <source>
        <strain evidence="9">CBS 6242</strain>
    </source>
</reference>
<dbReference type="GO" id="GO:0031966">
    <property type="term" value="C:mitochondrial membrane"/>
    <property type="evidence" value="ECO:0007669"/>
    <property type="project" value="UniProtKB-SubCell"/>
</dbReference>
<name>A0A8K0JQJ9_9TREE</name>
<feature type="compositionally biased region" description="Basic and acidic residues" evidence="6">
    <location>
        <begin position="178"/>
        <end position="198"/>
    </location>
</feature>
<evidence type="ECO:0000256" key="2">
    <source>
        <dbReference type="ARBA" id="ARBA00022692"/>
    </source>
</evidence>
<dbReference type="InterPro" id="IPR007667">
    <property type="entry name" value="Hypoxia_induced_domain"/>
</dbReference>
<evidence type="ECO:0000256" key="3">
    <source>
        <dbReference type="ARBA" id="ARBA00022989"/>
    </source>
</evidence>
<protein>
    <recommendedName>
        <fullName evidence="8">HIG1 domain-containing protein</fullName>
    </recommendedName>
</protein>
<feature type="domain" description="HIG1" evidence="8">
    <location>
        <begin position="1"/>
        <end position="87"/>
    </location>
</feature>
<feature type="transmembrane region" description="Helical" evidence="7">
    <location>
        <begin position="24"/>
        <end position="43"/>
    </location>
</feature>
<dbReference type="PANTHER" id="PTHR12297:SF3">
    <property type="entry name" value="HIG1 DOMAIN FAMILY MEMBER 1A"/>
    <property type="match status" value="1"/>
</dbReference>
<comment type="subcellular location">
    <subcellularLocation>
        <location evidence="1">Mitochondrion membrane</location>
    </subcellularLocation>
</comment>
<keyword evidence="4" id="KW-0496">Mitochondrion</keyword>
<evidence type="ECO:0000256" key="4">
    <source>
        <dbReference type="ARBA" id="ARBA00023128"/>
    </source>
</evidence>
<keyword evidence="3 7" id="KW-1133">Transmembrane helix</keyword>
<dbReference type="PANTHER" id="PTHR12297">
    <property type="entry name" value="HYPOXIA-INDUCBILE GENE 1 HIG1 -RELATED"/>
    <property type="match status" value="1"/>
</dbReference>
<comment type="caution">
    <text evidence="9">The sequence shown here is derived from an EMBL/GenBank/DDBJ whole genome shotgun (WGS) entry which is preliminary data.</text>
</comment>
<sequence length="198" mass="21486">MSGASPAPVGYWEYGWEKCKRQPLVPLGVLATCAALIGASASLRKGNREQFNKYLRFRVAAQGVTVVAAVAGTYFLTNKPQQVRDRRQQVLTNQLPPDPDSIISAAPESGLIAGKTTSSKELATSSLQTHGKGQGEPASPSTSKSESNRFERAPRISQTMQQTEKALEGGEGAVKPRRVSEFGKRLEEAERLQRESDK</sequence>
<dbReference type="Gene3D" id="6.10.140.1320">
    <property type="match status" value="1"/>
</dbReference>
<feature type="region of interest" description="Disordered" evidence="6">
    <location>
        <begin position="123"/>
        <end position="198"/>
    </location>
</feature>
<feature type="transmembrane region" description="Helical" evidence="7">
    <location>
        <begin position="55"/>
        <end position="76"/>
    </location>
</feature>
<evidence type="ECO:0000259" key="8">
    <source>
        <dbReference type="PROSITE" id="PS51503"/>
    </source>
</evidence>
<keyword evidence="2 7" id="KW-0812">Transmembrane</keyword>
<gene>
    <name evidence="9" type="ORF">FFLO_01484</name>
</gene>
<dbReference type="PROSITE" id="PS51503">
    <property type="entry name" value="HIG1"/>
    <property type="match status" value="1"/>
</dbReference>
<evidence type="ECO:0000256" key="1">
    <source>
        <dbReference type="ARBA" id="ARBA00004325"/>
    </source>
</evidence>
<evidence type="ECO:0000313" key="10">
    <source>
        <dbReference type="Proteomes" id="UP000812966"/>
    </source>
</evidence>
<dbReference type="InterPro" id="IPR050355">
    <property type="entry name" value="RCF1"/>
</dbReference>
<evidence type="ECO:0000313" key="9">
    <source>
        <dbReference type="EMBL" id="KAG7563052.1"/>
    </source>
</evidence>
<evidence type="ECO:0000256" key="6">
    <source>
        <dbReference type="SAM" id="MobiDB-lite"/>
    </source>
</evidence>
<organism evidence="9 10">
    <name type="scientific">Filobasidium floriforme</name>
    <dbReference type="NCBI Taxonomy" id="5210"/>
    <lineage>
        <taxon>Eukaryota</taxon>
        <taxon>Fungi</taxon>
        <taxon>Dikarya</taxon>
        <taxon>Basidiomycota</taxon>
        <taxon>Agaricomycotina</taxon>
        <taxon>Tremellomycetes</taxon>
        <taxon>Filobasidiales</taxon>
        <taxon>Filobasidiaceae</taxon>
        <taxon>Filobasidium</taxon>
    </lineage>
</organism>